<comment type="caution">
    <text evidence="1">The sequence shown here is derived from an EMBL/GenBank/DDBJ whole genome shotgun (WGS) entry which is preliminary data.</text>
</comment>
<evidence type="ECO:0000313" key="2">
    <source>
        <dbReference type="Proteomes" id="UP000790347"/>
    </source>
</evidence>
<evidence type="ECO:0000313" key="1">
    <source>
        <dbReference type="EMBL" id="KAH9493459.1"/>
    </source>
</evidence>
<dbReference type="AlphaFoldDB" id="A0A922HH22"/>
<gene>
    <name evidence="1" type="ORF">DERF_014203</name>
</gene>
<name>A0A922HH22_DERFA</name>
<reference evidence="1" key="2">
    <citation type="journal article" date="2022" name="Res Sq">
        <title>Comparative Genomics Reveals Insights into the Divergent Evolution of Astigmatic Mites and Household Pest Adaptations.</title>
        <authorList>
            <person name="Xiong Q."/>
            <person name="Wan A.T.-Y."/>
            <person name="Liu X.-Y."/>
            <person name="Fung C.S.-H."/>
            <person name="Xiao X."/>
            <person name="Malainual N."/>
            <person name="Hou J."/>
            <person name="Wang L."/>
            <person name="Wang M."/>
            <person name="Yang K."/>
            <person name="Cui Y."/>
            <person name="Leung E."/>
            <person name="Nong W."/>
            <person name="Shin S.-K."/>
            <person name="Au S."/>
            <person name="Jeong K.Y."/>
            <person name="Chew F.T."/>
            <person name="Hui J."/>
            <person name="Leung T.F."/>
            <person name="Tungtrongchitr A."/>
            <person name="Zhong N."/>
            <person name="Liu Z."/>
            <person name="Tsui S."/>
        </authorList>
    </citation>
    <scope>NUCLEOTIDE SEQUENCE</scope>
    <source>
        <strain evidence="1">Derf</strain>
        <tissue evidence="1">Whole organism</tissue>
    </source>
</reference>
<keyword evidence="2" id="KW-1185">Reference proteome</keyword>
<protein>
    <submittedName>
        <fullName evidence="1">Uncharacterized protein</fullName>
    </submittedName>
</protein>
<proteinExistence type="predicted"/>
<dbReference type="Proteomes" id="UP000790347">
    <property type="component" value="Unassembled WGS sequence"/>
</dbReference>
<organism evidence="1 2">
    <name type="scientific">Dermatophagoides farinae</name>
    <name type="common">American house dust mite</name>
    <dbReference type="NCBI Taxonomy" id="6954"/>
    <lineage>
        <taxon>Eukaryota</taxon>
        <taxon>Metazoa</taxon>
        <taxon>Ecdysozoa</taxon>
        <taxon>Arthropoda</taxon>
        <taxon>Chelicerata</taxon>
        <taxon>Arachnida</taxon>
        <taxon>Acari</taxon>
        <taxon>Acariformes</taxon>
        <taxon>Sarcoptiformes</taxon>
        <taxon>Astigmata</taxon>
        <taxon>Psoroptidia</taxon>
        <taxon>Analgoidea</taxon>
        <taxon>Pyroglyphidae</taxon>
        <taxon>Dermatophagoidinae</taxon>
        <taxon>Dermatophagoides</taxon>
    </lineage>
</organism>
<sequence length="102" mass="12079">MITTVDLLPQNIIVLHRLTNVQTTKRYLIQSEQYDNDDDDNESRYTNIHCLWLNNSSNLLLCNVCKDVEKISLEQKKLFFLTFGWIMFAFSHSQIQHMSPEK</sequence>
<reference evidence="1" key="1">
    <citation type="submission" date="2013-05" db="EMBL/GenBank/DDBJ databases">
        <authorList>
            <person name="Yim A.K.Y."/>
            <person name="Chan T.F."/>
            <person name="Ji K.M."/>
            <person name="Liu X.Y."/>
            <person name="Zhou J.W."/>
            <person name="Li R.Q."/>
            <person name="Yang K.Y."/>
            <person name="Li J."/>
            <person name="Li M."/>
            <person name="Law P.T.W."/>
            <person name="Wu Y.L."/>
            <person name="Cai Z.L."/>
            <person name="Qin H."/>
            <person name="Bao Y."/>
            <person name="Leung R.K.K."/>
            <person name="Ng P.K.S."/>
            <person name="Zou J."/>
            <person name="Zhong X.J."/>
            <person name="Ran P.X."/>
            <person name="Zhong N.S."/>
            <person name="Liu Z.G."/>
            <person name="Tsui S.K.W."/>
        </authorList>
    </citation>
    <scope>NUCLEOTIDE SEQUENCE</scope>
    <source>
        <strain evidence="1">Derf</strain>
        <tissue evidence="1">Whole organism</tissue>
    </source>
</reference>
<accession>A0A922HH22</accession>
<dbReference type="EMBL" id="ASGP02000008">
    <property type="protein sequence ID" value="KAH9493459.1"/>
    <property type="molecule type" value="Genomic_DNA"/>
</dbReference>